<dbReference type="PATRIC" id="fig|886738.10.peg.979"/>
<organism evidence="2">
    <name type="scientific">Candidatus Nitrosarchaeum limnium SFB1</name>
    <dbReference type="NCBI Taxonomy" id="886738"/>
    <lineage>
        <taxon>Archaea</taxon>
        <taxon>Nitrososphaerota</taxon>
        <taxon>Nitrososphaeria</taxon>
        <taxon>Nitrosopumilales</taxon>
        <taxon>Nitrosopumilaceae</taxon>
        <taxon>Nitrosarchaeum</taxon>
    </lineage>
</organism>
<dbReference type="STRING" id="886738.Nlim_0885"/>
<dbReference type="Gene3D" id="3.40.630.30">
    <property type="match status" value="1"/>
</dbReference>
<evidence type="ECO:0000313" key="2">
    <source>
        <dbReference type="EMBL" id="EGG42239.1"/>
    </source>
</evidence>
<dbReference type="AlphaFoldDB" id="F3KK72"/>
<accession>F3KK72</accession>
<comment type="caution">
    <text evidence="2">The sequence shown here is derived from an EMBL/GenBank/DDBJ whole genome shotgun (WGS) entry which is preliminary data.</text>
</comment>
<dbReference type="InterPro" id="IPR016181">
    <property type="entry name" value="Acyl_CoA_acyltransferase"/>
</dbReference>
<gene>
    <name evidence="2" type="ORF">Nlim_0885</name>
</gene>
<dbReference type="HOGENOM" id="CLU_093119_1_0_2"/>
<feature type="domain" description="N-acetyltransferase" evidence="1">
    <location>
        <begin position="10"/>
        <end position="212"/>
    </location>
</feature>
<keyword evidence="2" id="KW-0808">Transferase</keyword>
<dbReference type="Proteomes" id="UP000004348">
    <property type="component" value="Chromosome"/>
</dbReference>
<dbReference type="Pfam" id="PF00583">
    <property type="entry name" value="Acetyltransf_1"/>
    <property type="match status" value="1"/>
</dbReference>
<reference evidence="2" key="1">
    <citation type="journal article" date="2011" name="PLoS ONE">
        <title>Genome of a low-salinity ammonia-oxidizing archaeon determined by single-cell and metagenomic analysis.</title>
        <authorList>
            <person name="Blainey P.C."/>
            <person name="Mosier A.C."/>
            <person name="Potanina A."/>
            <person name="Francis C.A."/>
            <person name="Quake S.R."/>
        </authorList>
    </citation>
    <scope>NUCLEOTIDE SEQUENCE [LARGE SCALE GENOMIC DNA]</scope>
    <source>
        <strain evidence="2">SFB1</strain>
    </source>
</reference>
<name>F3KK72_9ARCH</name>
<protein>
    <submittedName>
        <fullName evidence="2">Histone acetyltransferase HPA2 and related acetyltransferase</fullName>
    </submittedName>
</protein>
<dbReference type="SUPFAM" id="SSF55729">
    <property type="entry name" value="Acyl-CoA N-acyltransferases (Nat)"/>
    <property type="match status" value="1"/>
</dbReference>
<proteinExistence type="predicted"/>
<dbReference type="GO" id="GO:0016747">
    <property type="term" value="F:acyltransferase activity, transferring groups other than amino-acyl groups"/>
    <property type="evidence" value="ECO:0007669"/>
    <property type="project" value="InterPro"/>
</dbReference>
<dbReference type="InterPro" id="IPR000182">
    <property type="entry name" value="GNAT_dom"/>
</dbReference>
<dbReference type="CDD" id="cd04301">
    <property type="entry name" value="NAT_SF"/>
    <property type="match status" value="1"/>
</dbReference>
<dbReference type="EMBL" id="AEGP01000033">
    <property type="protein sequence ID" value="EGG42239.1"/>
    <property type="molecule type" value="Genomic_DNA"/>
</dbReference>
<sequence>MSAQTRHSHVLIRTLTKEDIPQVVELQKAAFPHMAAQGVYWKPDQLEAHLKVFPEGQFVAEYHGKIIGSCSSLIVKLEPEYKEHTWKEICGDSYFVGHNPKGDSLYGADVSTHPDNRRLGVATKLYDARKKLAIKLNLRRIIAGARLFNYCEYAKELDPLAYVQKVKKHEIREPVLEFQLRNGFKFIKILPNYMKDSRSLNNATFIEWKNPEFIKK</sequence>
<dbReference type="PROSITE" id="PS51186">
    <property type="entry name" value="GNAT"/>
    <property type="match status" value="1"/>
</dbReference>
<evidence type="ECO:0000259" key="1">
    <source>
        <dbReference type="PROSITE" id="PS51186"/>
    </source>
</evidence>